<dbReference type="Gene3D" id="1.20.120.520">
    <property type="entry name" value="nmb1532 protein domain like"/>
    <property type="match status" value="1"/>
</dbReference>
<dbReference type="AlphaFoldDB" id="A0A1M6JI01"/>
<dbReference type="STRING" id="1122934.SAMN02745691_02002"/>
<dbReference type="RefSeq" id="WP_073994268.1">
    <property type="nucleotide sequence ID" value="NZ_FQYT01000022.1"/>
</dbReference>
<name>A0A1M6JI01_9FIRM</name>
<evidence type="ECO:0000259" key="1">
    <source>
        <dbReference type="Pfam" id="PF01814"/>
    </source>
</evidence>
<keyword evidence="3" id="KW-1185">Reference proteome</keyword>
<feature type="domain" description="Hemerythrin-like" evidence="1">
    <location>
        <begin position="5"/>
        <end position="133"/>
    </location>
</feature>
<dbReference type="EMBL" id="FQYT01000022">
    <property type="protein sequence ID" value="SHJ46265.1"/>
    <property type="molecule type" value="Genomic_DNA"/>
</dbReference>
<dbReference type="PANTHER" id="PTHR39966:SF1">
    <property type="entry name" value="HEMERYTHRIN-LIKE DOMAIN-CONTAINING PROTEIN"/>
    <property type="match status" value="1"/>
</dbReference>
<proteinExistence type="predicted"/>
<accession>A0A1M6JI01</accession>
<reference evidence="2 3" key="1">
    <citation type="submission" date="2016-11" db="EMBL/GenBank/DDBJ databases">
        <authorList>
            <person name="Jaros S."/>
            <person name="Januszkiewicz K."/>
            <person name="Wedrychowicz H."/>
        </authorList>
    </citation>
    <scope>NUCLEOTIDE SEQUENCE [LARGE SCALE GENOMIC DNA]</scope>
    <source>
        <strain evidence="2 3">DSM 15970</strain>
    </source>
</reference>
<dbReference type="Proteomes" id="UP000184342">
    <property type="component" value="Unassembled WGS sequence"/>
</dbReference>
<dbReference type="Pfam" id="PF01814">
    <property type="entry name" value="Hemerythrin"/>
    <property type="match status" value="1"/>
</dbReference>
<gene>
    <name evidence="2" type="ORF">SAMN02745691_02002</name>
</gene>
<evidence type="ECO:0000313" key="2">
    <source>
        <dbReference type="EMBL" id="SHJ46265.1"/>
    </source>
</evidence>
<dbReference type="InterPro" id="IPR012312">
    <property type="entry name" value="Hemerythrin-like"/>
</dbReference>
<organism evidence="2 3">
    <name type="scientific">Parasporobacterium paucivorans DSM 15970</name>
    <dbReference type="NCBI Taxonomy" id="1122934"/>
    <lineage>
        <taxon>Bacteria</taxon>
        <taxon>Bacillati</taxon>
        <taxon>Bacillota</taxon>
        <taxon>Clostridia</taxon>
        <taxon>Lachnospirales</taxon>
        <taxon>Lachnospiraceae</taxon>
        <taxon>Parasporobacterium</taxon>
    </lineage>
</organism>
<protein>
    <submittedName>
        <fullName evidence="2">Hemerythrin-like domain-containing protein</fullName>
    </submittedName>
</protein>
<evidence type="ECO:0000313" key="3">
    <source>
        <dbReference type="Proteomes" id="UP000184342"/>
    </source>
</evidence>
<dbReference type="OrthoDB" id="9785474at2"/>
<dbReference type="PANTHER" id="PTHR39966">
    <property type="entry name" value="BLL2471 PROTEIN-RELATED"/>
    <property type="match status" value="1"/>
</dbReference>
<sequence>MGKAVQDLKKEHESILHVFRIMENMSERNMEESARLGYDSDLVDFFKVFADKCHHGKEELYLFEELVNAGVHNEGGIIGTLLQEHNLGRDYLAIMDTAVQKKNAEEFDSAAEKYLLLMRNHIDRENKVLFEMADQLLDEAKQDEIFEKFEQHEQSVIGHGIHEKLHAMIHGWSEEFDVE</sequence>
<dbReference type="GO" id="GO:0005886">
    <property type="term" value="C:plasma membrane"/>
    <property type="evidence" value="ECO:0007669"/>
    <property type="project" value="TreeGrafter"/>
</dbReference>